<reference evidence="1 2" key="1">
    <citation type="journal article" date="2016" name="Nat. Commun.">
        <title>Thousands of microbial genomes shed light on interconnected biogeochemical processes in an aquifer system.</title>
        <authorList>
            <person name="Anantharaman K."/>
            <person name="Brown C.T."/>
            <person name="Hug L.A."/>
            <person name="Sharon I."/>
            <person name="Castelle C.J."/>
            <person name="Probst A.J."/>
            <person name="Thomas B.C."/>
            <person name="Singh A."/>
            <person name="Wilkins M.J."/>
            <person name="Karaoz U."/>
            <person name="Brodie E.L."/>
            <person name="Williams K.H."/>
            <person name="Hubbard S.S."/>
            <person name="Banfield J.F."/>
        </authorList>
    </citation>
    <scope>NUCLEOTIDE SEQUENCE [LARGE SCALE GENOMIC DNA]</scope>
</reference>
<proteinExistence type="predicted"/>
<organism evidence="1 2">
    <name type="scientific">candidate division WOR-3 bacterium RBG_13_43_14</name>
    <dbReference type="NCBI Taxonomy" id="1802590"/>
    <lineage>
        <taxon>Bacteria</taxon>
        <taxon>Bacteria division WOR-3</taxon>
    </lineage>
</organism>
<gene>
    <name evidence="1" type="ORF">A2Y85_07965</name>
</gene>
<evidence type="ECO:0000313" key="2">
    <source>
        <dbReference type="Proteomes" id="UP000177025"/>
    </source>
</evidence>
<accession>A0A1F4U8P1</accession>
<evidence type="ECO:0000313" key="1">
    <source>
        <dbReference type="EMBL" id="OGC41314.1"/>
    </source>
</evidence>
<protein>
    <submittedName>
        <fullName evidence="1">Uncharacterized protein</fullName>
    </submittedName>
</protein>
<sequence length="81" mass="9029">MKYFCVLLILPVVALAANVLVWEYDSLDTFYDSQAGGTIDTPYWIQQTLTALGHAHTTTSTLPSNLAPYDAVFVLLGWFRC</sequence>
<dbReference type="EMBL" id="MEUM01000112">
    <property type="protein sequence ID" value="OGC41314.1"/>
    <property type="molecule type" value="Genomic_DNA"/>
</dbReference>
<name>A0A1F4U8P1_UNCW3</name>
<dbReference type="AlphaFoldDB" id="A0A1F4U8P1"/>
<dbReference type="Proteomes" id="UP000177025">
    <property type="component" value="Unassembled WGS sequence"/>
</dbReference>
<comment type="caution">
    <text evidence="1">The sequence shown here is derived from an EMBL/GenBank/DDBJ whole genome shotgun (WGS) entry which is preliminary data.</text>
</comment>